<dbReference type="CDD" id="cd13123">
    <property type="entry name" value="MATE_MurJ_like"/>
    <property type="match status" value="1"/>
</dbReference>
<dbReference type="PANTHER" id="PTHR47019">
    <property type="entry name" value="LIPID II FLIPPASE MURJ"/>
    <property type="match status" value="1"/>
</dbReference>
<dbReference type="Pfam" id="PF03023">
    <property type="entry name" value="MurJ"/>
    <property type="match status" value="1"/>
</dbReference>
<reference evidence="12 13" key="1">
    <citation type="submission" date="2013-04" db="EMBL/GenBank/DDBJ databases">
        <title>Oceanococcus atlanticus 22II-S10r2 Genome Sequencing.</title>
        <authorList>
            <person name="Lai Q."/>
            <person name="Li G."/>
            <person name="Shao Z."/>
        </authorList>
    </citation>
    <scope>NUCLEOTIDE SEQUENCE [LARGE SCALE GENOMIC DNA]</scope>
    <source>
        <strain evidence="12 13">22II-S10r2</strain>
    </source>
</reference>
<sequence>MTLISRVLGFVRDMMLAILFGASAGMDAFLVAFKIPNFMRRLFAEGAFSQSFVPVLAETRHQGTQENVRQLVADVSGTLAGFLSLLTLLGILAAPLIVLLFAPGFADDPGKFELTANMLRITFPYLLFIALTAMAGAVLNTYGNFALPAIAPAFLNISLIACALWIAPRLEQPIYALAIGVFIAGLVQLVLQLPAVARLGLLPRPRWAWSSPPVRRIIRLMLPIIFGSSVAQIALLLDTILASLLISGSVSWLYYSDRLMEFPLGIFTIAIATVILPSLSRQHAEKNARSFSATLDWALRLILLICLPSAVGLFLLAGPLLATLFQYAAFTPHDVDMSRVSLMAYAFGLVGFSLVKIAAPGYFSRQDTATPVRIGIVALCIGMSFNVAGVLLALHLKWAAPHAVLAVGTSLGAFINAGLLLRGLVRSGVYATQLSWFKELGRLLLGCAVMAVVLGLMAPPLSWWYEASAAARAAQLAQVVMAGALAYFVTLWLVGVRPRHVLRSETSL</sequence>
<dbReference type="GO" id="GO:0034204">
    <property type="term" value="P:lipid translocation"/>
    <property type="evidence" value="ECO:0007669"/>
    <property type="project" value="TreeGrafter"/>
</dbReference>
<dbReference type="InterPro" id="IPR051050">
    <property type="entry name" value="Lipid_II_flippase_MurJ/MviN"/>
</dbReference>
<dbReference type="InterPro" id="IPR004268">
    <property type="entry name" value="MurJ"/>
</dbReference>
<dbReference type="GO" id="GO:0015648">
    <property type="term" value="F:lipid-linked peptidoglycan transporter activity"/>
    <property type="evidence" value="ECO:0007669"/>
    <property type="project" value="UniProtKB-UniRule"/>
</dbReference>
<dbReference type="PRINTS" id="PR01806">
    <property type="entry name" value="VIRFACTRMVIN"/>
</dbReference>
<feature type="transmembrane region" description="Helical" evidence="10">
    <location>
        <begin position="342"/>
        <end position="363"/>
    </location>
</feature>
<keyword evidence="10" id="KW-0997">Cell inner membrane</keyword>
<comment type="pathway">
    <text evidence="10">Cell wall biogenesis; peptidoglycan biosynthesis.</text>
</comment>
<feature type="transmembrane region" description="Helical" evidence="10">
    <location>
        <begin position="301"/>
        <end position="322"/>
    </location>
</feature>
<evidence type="ECO:0000256" key="5">
    <source>
        <dbReference type="ARBA" id="ARBA00022984"/>
    </source>
</evidence>
<feature type="transmembrane region" description="Helical" evidence="10">
    <location>
        <begin position="122"/>
        <end position="142"/>
    </location>
</feature>
<dbReference type="UniPathway" id="UPA00219"/>
<feature type="transmembrane region" description="Helical" evidence="10">
    <location>
        <begin position="174"/>
        <end position="196"/>
    </location>
</feature>
<evidence type="ECO:0000256" key="9">
    <source>
        <dbReference type="ARBA" id="ARBA00061532"/>
    </source>
</evidence>
<keyword evidence="3 10" id="KW-0812">Transmembrane</keyword>
<evidence type="ECO:0000256" key="1">
    <source>
        <dbReference type="ARBA" id="ARBA00004651"/>
    </source>
</evidence>
<evidence type="ECO:0000313" key="12">
    <source>
        <dbReference type="EMBL" id="ORE88830.1"/>
    </source>
</evidence>
<comment type="subcellular location">
    <subcellularLocation>
        <location evidence="10">Cell inner membrane</location>
        <topology evidence="10">Multi-pass membrane protein</topology>
    </subcellularLocation>
    <subcellularLocation>
        <location evidence="1">Cell membrane</location>
        <topology evidence="1">Multi-pass membrane protein</topology>
    </subcellularLocation>
</comment>
<dbReference type="GO" id="GO:0071555">
    <property type="term" value="P:cell wall organization"/>
    <property type="evidence" value="ECO:0007669"/>
    <property type="project" value="UniProtKB-UniRule"/>
</dbReference>
<feature type="transmembrane region" description="Helical" evidence="10">
    <location>
        <begin position="14"/>
        <end position="33"/>
    </location>
</feature>
<accession>A0A1Y1SHG0</accession>
<evidence type="ECO:0000256" key="6">
    <source>
        <dbReference type="ARBA" id="ARBA00022989"/>
    </source>
</evidence>
<keyword evidence="10 11" id="KW-0813">Transport</keyword>
<dbReference type="NCBIfam" id="TIGR01695">
    <property type="entry name" value="murJ_mviN"/>
    <property type="match status" value="1"/>
</dbReference>
<evidence type="ECO:0000313" key="13">
    <source>
        <dbReference type="Proteomes" id="UP000192342"/>
    </source>
</evidence>
<gene>
    <name evidence="10" type="primary">murJ</name>
    <name evidence="12" type="ORF">ATO7_03105</name>
</gene>
<feature type="transmembrane region" description="Helical" evidence="10">
    <location>
        <begin position="476"/>
        <end position="494"/>
    </location>
</feature>
<organism evidence="12 13">
    <name type="scientific">Oceanococcus atlanticus</name>
    <dbReference type="NCBI Taxonomy" id="1317117"/>
    <lineage>
        <taxon>Bacteria</taxon>
        <taxon>Pseudomonadati</taxon>
        <taxon>Pseudomonadota</taxon>
        <taxon>Gammaproteobacteria</taxon>
        <taxon>Chromatiales</taxon>
        <taxon>Oceanococcaceae</taxon>
        <taxon>Oceanococcus</taxon>
    </lineage>
</organism>
<feature type="transmembrane region" description="Helical" evidence="10">
    <location>
        <begin position="149"/>
        <end position="168"/>
    </location>
</feature>
<keyword evidence="10 11" id="KW-0961">Cell wall biogenesis/degradation</keyword>
<dbReference type="Proteomes" id="UP000192342">
    <property type="component" value="Unassembled WGS sequence"/>
</dbReference>
<comment type="similarity">
    <text evidence="9 10 11">Belongs to the MurJ/MviN family.</text>
</comment>
<evidence type="ECO:0000256" key="10">
    <source>
        <dbReference type="HAMAP-Rule" id="MF_02078"/>
    </source>
</evidence>
<keyword evidence="13" id="KW-1185">Reference proteome</keyword>
<evidence type="ECO:0000256" key="2">
    <source>
        <dbReference type="ARBA" id="ARBA00022475"/>
    </source>
</evidence>
<dbReference type="STRING" id="1317117.ATO7_03105"/>
<keyword evidence="7 10" id="KW-0472">Membrane</keyword>
<evidence type="ECO:0000256" key="8">
    <source>
        <dbReference type="ARBA" id="ARBA00060041"/>
    </source>
</evidence>
<protein>
    <recommendedName>
        <fullName evidence="10">Probable lipid II flippase MurJ</fullName>
    </recommendedName>
</protein>
<dbReference type="HAMAP" id="MF_02078">
    <property type="entry name" value="MurJ_MviN"/>
    <property type="match status" value="1"/>
</dbReference>
<keyword evidence="6 10" id="KW-1133">Transmembrane helix</keyword>
<proteinExistence type="inferred from homology"/>
<evidence type="ECO:0000256" key="3">
    <source>
        <dbReference type="ARBA" id="ARBA00022692"/>
    </source>
</evidence>
<dbReference type="GO" id="GO:0009252">
    <property type="term" value="P:peptidoglycan biosynthetic process"/>
    <property type="evidence" value="ECO:0007669"/>
    <property type="project" value="UniProtKB-UniRule"/>
</dbReference>
<feature type="transmembrane region" description="Helical" evidence="10">
    <location>
        <begin position="79"/>
        <end position="102"/>
    </location>
</feature>
<dbReference type="EMBL" id="AQQV01000001">
    <property type="protein sequence ID" value="ORE88830.1"/>
    <property type="molecule type" value="Genomic_DNA"/>
</dbReference>
<dbReference type="GO" id="GO:0005886">
    <property type="term" value="C:plasma membrane"/>
    <property type="evidence" value="ECO:0007669"/>
    <property type="project" value="UniProtKB-SubCell"/>
</dbReference>
<evidence type="ECO:0000256" key="11">
    <source>
        <dbReference type="PIRNR" id="PIRNR002869"/>
    </source>
</evidence>
<dbReference type="AlphaFoldDB" id="A0A1Y1SHG0"/>
<dbReference type="PIRSF" id="PIRSF002869">
    <property type="entry name" value="MviN"/>
    <property type="match status" value="1"/>
</dbReference>
<dbReference type="PANTHER" id="PTHR47019:SF1">
    <property type="entry name" value="LIPID II FLIPPASE MURJ"/>
    <property type="match status" value="1"/>
</dbReference>
<feature type="transmembrane region" description="Helical" evidence="10">
    <location>
        <begin position="262"/>
        <end position="280"/>
    </location>
</feature>
<evidence type="ECO:0000256" key="7">
    <source>
        <dbReference type="ARBA" id="ARBA00023136"/>
    </source>
</evidence>
<dbReference type="GO" id="GO:0008360">
    <property type="term" value="P:regulation of cell shape"/>
    <property type="evidence" value="ECO:0007669"/>
    <property type="project" value="UniProtKB-UniRule"/>
</dbReference>
<keyword evidence="4 10" id="KW-0133">Cell shape</keyword>
<keyword evidence="2 10" id="KW-1003">Cell membrane</keyword>
<name>A0A1Y1SHG0_9GAMM</name>
<feature type="transmembrane region" description="Helical" evidence="10">
    <location>
        <begin position="217"/>
        <end position="242"/>
    </location>
</feature>
<evidence type="ECO:0000256" key="4">
    <source>
        <dbReference type="ARBA" id="ARBA00022960"/>
    </source>
</evidence>
<comment type="function">
    <text evidence="8 10 11">Involved in peptidoglycan biosynthesis. Transports lipid-linked peptidoglycan precursors from the inner to the outer leaflet of the cytoplasmic membrane.</text>
</comment>
<comment type="caution">
    <text evidence="12">The sequence shown here is derived from an EMBL/GenBank/DDBJ whole genome shotgun (WGS) entry which is preliminary data.</text>
</comment>
<feature type="transmembrane region" description="Helical" evidence="10">
    <location>
        <begin position="402"/>
        <end position="422"/>
    </location>
</feature>
<keyword evidence="5 10" id="KW-0573">Peptidoglycan synthesis</keyword>
<feature type="transmembrane region" description="Helical" evidence="10">
    <location>
        <begin position="443"/>
        <end position="464"/>
    </location>
</feature>
<feature type="transmembrane region" description="Helical" evidence="10">
    <location>
        <begin position="375"/>
        <end position="396"/>
    </location>
</feature>